<evidence type="ECO:0000256" key="1">
    <source>
        <dbReference type="SAM" id="SignalP"/>
    </source>
</evidence>
<protein>
    <submittedName>
        <fullName evidence="2">Transporter</fullName>
    </submittedName>
</protein>
<sequence length="308" mass="34070">MNKIIKWILIVMLALPNITKACDICGCGAGNAYIGVLPDFKKKIIGLRYRYNNVRTHIGLGGATTYLTTNESYKVAEVWAGWNIGKKFRLMASLPYNFNERNTATNKAQKNGLGDIILSGYYQLLNKRTPVMGTKLLVQSLWVGAGIKAPTGKYETADKNGRNQNANLFQLGTASTDFLIQTMYDVRLNDVGLNISANYKMNTNNKYDYNYGNKLSINGQLYYKFNINNKCTLAPNLGVQWEQSQKDIDNKTLVDLSGGRLLTGTFGVETSFKALSMGANFQPVLQQNLASGFVQAGNRGMVHVAISL</sequence>
<feature type="signal peptide" evidence="1">
    <location>
        <begin position="1"/>
        <end position="21"/>
    </location>
</feature>
<evidence type="ECO:0000313" key="2">
    <source>
        <dbReference type="EMBL" id="MFC4262853.1"/>
    </source>
</evidence>
<proteinExistence type="predicted"/>
<feature type="chain" id="PRO_5045691808" evidence="1">
    <location>
        <begin position="22"/>
        <end position="308"/>
    </location>
</feature>
<dbReference type="RefSeq" id="WP_379708717.1">
    <property type="nucleotide sequence ID" value="NZ_JBHSCZ010000002.1"/>
</dbReference>
<evidence type="ECO:0000313" key="3">
    <source>
        <dbReference type="Proteomes" id="UP001595907"/>
    </source>
</evidence>
<comment type="caution">
    <text evidence="2">The sequence shown here is derived from an EMBL/GenBank/DDBJ whole genome shotgun (WGS) entry which is preliminary data.</text>
</comment>
<dbReference type="EMBL" id="JBHSCZ010000002">
    <property type="protein sequence ID" value="MFC4262853.1"/>
    <property type="molecule type" value="Genomic_DNA"/>
</dbReference>
<organism evidence="2 3">
    <name type="scientific">Ferruginibacter yonginensis</name>
    <dbReference type="NCBI Taxonomy" id="1310416"/>
    <lineage>
        <taxon>Bacteria</taxon>
        <taxon>Pseudomonadati</taxon>
        <taxon>Bacteroidota</taxon>
        <taxon>Chitinophagia</taxon>
        <taxon>Chitinophagales</taxon>
        <taxon>Chitinophagaceae</taxon>
        <taxon>Ferruginibacter</taxon>
    </lineage>
</organism>
<reference evidence="3" key="1">
    <citation type="journal article" date="2019" name="Int. J. Syst. Evol. Microbiol.">
        <title>The Global Catalogue of Microorganisms (GCM) 10K type strain sequencing project: providing services to taxonomists for standard genome sequencing and annotation.</title>
        <authorList>
            <consortium name="The Broad Institute Genomics Platform"/>
            <consortium name="The Broad Institute Genome Sequencing Center for Infectious Disease"/>
            <person name="Wu L."/>
            <person name="Ma J."/>
        </authorList>
    </citation>
    <scope>NUCLEOTIDE SEQUENCE [LARGE SCALE GENOMIC DNA]</scope>
    <source>
        <strain evidence="3">CECT 8289</strain>
    </source>
</reference>
<keyword evidence="3" id="KW-1185">Reference proteome</keyword>
<keyword evidence="1" id="KW-0732">Signal</keyword>
<name>A0ABV8QT65_9BACT</name>
<accession>A0ABV8QT65</accession>
<dbReference type="Proteomes" id="UP001595907">
    <property type="component" value="Unassembled WGS sequence"/>
</dbReference>
<gene>
    <name evidence="2" type="ORF">ACFOWM_08195</name>
</gene>